<evidence type="ECO:0000313" key="4">
    <source>
        <dbReference type="Proteomes" id="UP000314987"/>
    </source>
</evidence>
<proteinExistence type="inferred from homology"/>
<organism evidence="3 4">
    <name type="scientific">Vombatus ursinus</name>
    <name type="common">Common wombat</name>
    <dbReference type="NCBI Taxonomy" id="29139"/>
    <lineage>
        <taxon>Eukaryota</taxon>
        <taxon>Metazoa</taxon>
        <taxon>Chordata</taxon>
        <taxon>Craniata</taxon>
        <taxon>Vertebrata</taxon>
        <taxon>Euteleostomi</taxon>
        <taxon>Mammalia</taxon>
        <taxon>Metatheria</taxon>
        <taxon>Diprotodontia</taxon>
        <taxon>Vombatidae</taxon>
        <taxon>Vombatus</taxon>
    </lineage>
</organism>
<reference evidence="4" key="1">
    <citation type="submission" date="2018-12" db="EMBL/GenBank/DDBJ databases">
        <authorList>
            <person name="Yazar S."/>
        </authorList>
    </citation>
    <scope>NUCLEOTIDE SEQUENCE [LARGE SCALE GENOMIC DNA]</scope>
</reference>
<feature type="compositionally biased region" description="Basic and acidic residues" evidence="2">
    <location>
        <begin position="22"/>
        <end position="33"/>
    </location>
</feature>
<comment type="similarity">
    <text evidence="1">Belongs to the FAM228 family.</text>
</comment>
<feature type="region of interest" description="Disordered" evidence="2">
    <location>
        <begin position="1"/>
        <end position="35"/>
    </location>
</feature>
<evidence type="ECO:0000256" key="2">
    <source>
        <dbReference type="SAM" id="MobiDB-lite"/>
    </source>
</evidence>
<evidence type="ECO:0008006" key="5">
    <source>
        <dbReference type="Google" id="ProtNLM"/>
    </source>
</evidence>
<name>A0A4X2KDK5_VOMUR</name>
<dbReference type="PANTHER" id="PTHR28584:SF1">
    <property type="entry name" value="PROTEIN FAM228B"/>
    <property type="match status" value="1"/>
</dbReference>
<dbReference type="Ensembl" id="ENSVURT00010011336.1">
    <property type="protein sequence ID" value="ENSVURP00010009999.1"/>
    <property type="gene ID" value="ENSVURG00010007730.1"/>
</dbReference>
<feature type="compositionally biased region" description="Polar residues" evidence="2">
    <location>
        <begin position="1"/>
        <end position="21"/>
    </location>
</feature>
<protein>
    <recommendedName>
        <fullName evidence="5">Family with sequence similarity 228 member A</fullName>
    </recommendedName>
</protein>
<dbReference type="STRING" id="29139.ENSVURP00010009999"/>
<dbReference type="AlphaFoldDB" id="A0A4X2KDK5"/>
<reference evidence="3" key="2">
    <citation type="submission" date="2025-08" db="UniProtKB">
        <authorList>
            <consortium name="Ensembl"/>
        </authorList>
    </citation>
    <scope>IDENTIFICATION</scope>
</reference>
<evidence type="ECO:0000256" key="1">
    <source>
        <dbReference type="ARBA" id="ARBA00007753"/>
    </source>
</evidence>
<evidence type="ECO:0000313" key="3">
    <source>
        <dbReference type="Ensembl" id="ENSVURP00010009999.1"/>
    </source>
</evidence>
<keyword evidence="4" id="KW-1185">Reference proteome</keyword>
<dbReference type="InterPro" id="IPR040046">
    <property type="entry name" value="FAM228"/>
</dbReference>
<dbReference type="PANTHER" id="PTHR28584">
    <property type="entry name" value="FAMILY WITH SEQUENCE SIMILARITY 228 MEMBER A"/>
    <property type="match status" value="1"/>
</dbReference>
<dbReference type="GeneTree" id="ENSGT00990000204606"/>
<accession>A0A4X2KDK5</accession>
<reference evidence="3" key="3">
    <citation type="submission" date="2025-09" db="UniProtKB">
        <authorList>
            <consortium name="Ensembl"/>
        </authorList>
    </citation>
    <scope>IDENTIFICATION</scope>
</reference>
<sequence>MQSVRSPPESQLFVTTMNQDVSHADSSSERSPKECANAQEVSFVETLAKDDLDAAVKGMLCRENYIIKELDKYLQRQDFLNERRKEMLHKRWVENVACPLQQKIIDKVSSPKEMEKRKRLEPDGYWRFRNSKVTLPSFHDPLLQAQQDRDEENRAILQCETGTWSCQQPPL</sequence>
<dbReference type="Proteomes" id="UP000314987">
    <property type="component" value="Unassembled WGS sequence"/>
</dbReference>